<proteinExistence type="predicted"/>
<dbReference type="GO" id="GO:0016787">
    <property type="term" value="F:hydrolase activity"/>
    <property type="evidence" value="ECO:0007669"/>
    <property type="project" value="UniProtKB-KW"/>
</dbReference>
<dbReference type="InterPro" id="IPR050272">
    <property type="entry name" value="Isochorismatase-like_hydrls"/>
</dbReference>
<dbReference type="Gene3D" id="3.40.50.850">
    <property type="entry name" value="Isochorismatase-like"/>
    <property type="match status" value="1"/>
</dbReference>
<keyword evidence="4" id="KW-1185">Reference proteome</keyword>
<dbReference type="InterPro" id="IPR000868">
    <property type="entry name" value="Isochorismatase-like_dom"/>
</dbReference>
<name>A0A917BZ95_9HYPH</name>
<dbReference type="PANTHER" id="PTHR43540:SF9">
    <property type="entry name" value="FAMILY HYDROLASE, PUTATIVE (AFU_ORTHOLOGUE AFUA_2G08700)-RELATED"/>
    <property type="match status" value="1"/>
</dbReference>
<dbReference type="SUPFAM" id="SSF52499">
    <property type="entry name" value="Isochorismatase-like hydrolases"/>
    <property type="match status" value="1"/>
</dbReference>
<dbReference type="PANTHER" id="PTHR43540">
    <property type="entry name" value="PEROXYUREIDOACRYLATE/UREIDOACRYLATE AMIDOHYDROLASE-RELATED"/>
    <property type="match status" value="1"/>
</dbReference>
<sequence>MTAPTLSYVRHEPAPRIATLGGLPQPVTFDLARSALVVVDMQNDFLHADGWFPSAGIDPAPLLGVIPQITELTAAARKADVPVLWLNWGVRADRAELSQPLLGKASACGTRPVYADPSPKGKGPIAVQGEWGAEVFEAMQAEPGDLLVYKHRLSGFFDNELDTILRNRGIDTLIFAGVNIDRCVFSTLCDASFHGYGCVLVEDACATSSPDYVREATLYLVRLLYGVTAGTADLASLLADHKS</sequence>
<reference evidence="3" key="2">
    <citation type="submission" date="2020-09" db="EMBL/GenBank/DDBJ databases">
        <authorList>
            <person name="Sun Q."/>
            <person name="Sedlacek I."/>
        </authorList>
    </citation>
    <scope>NUCLEOTIDE SEQUENCE</scope>
    <source>
        <strain evidence="3">CCM 7897</strain>
    </source>
</reference>
<evidence type="ECO:0000313" key="3">
    <source>
        <dbReference type="EMBL" id="GGF63002.1"/>
    </source>
</evidence>
<feature type="domain" description="Isochorismatase-like" evidence="2">
    <location>
        <begin position="34"/>
        <end position="223"/>
    </location>
</feature>
<dbReference type="Pfam" id="PF00857">
    <property type="entry name" value="Isochorismatase"/>
    <property type="match status" value="1"/>
</dbReference>
<reference evidence="3" key="1">
    <citation type="journal article" date="2014" name="Int. J. Syst. Evol. Microbiol.">
        <title>Complete genome sequence of Corynebacterium casei LMG S-19264T (=DSM 44701T), isolated from a smear-ripened cheese.</title>
        <authorList>
            <consortium name="US DOE Joint Genome Institute (JGI-PGF)"/>
            <person name="Walter F."/>
            <person name="Albersmeier A."/>
            <person name="Kalinowski J."/>
            <person name="Ruckert C."/>
        </authorList>
    </citation>
    <scope>NUCLEOTIDE SEQUENCE</scope>
    <source>
        <strain evidence="3">CCM 7897</strain>
    </source>
</reference>
<evidence type="ECO:0000256" key="1">
    <source>
        <dbReference type="ARBA" id="ARBA00022801"/>
    </source>
</evidence>
<accession>A0A917BZ95</accession>
<dbReference type="CDD" id="cd00431">
    <property type="entry name" value="cysteine_hydrolases"/>
    <property type="match status" value="1"/>
</dbReference>
<dbReference type="InterPro" id="IPR036380">
    <property type="entry name" value="Isochorismatase-like_sf"/>
</dbReference>
<keyword evidence="1" id="KW-0378">Hydrolase</keyword>
<comment type="caution">
    <text evidence="3">The sequence shown here is derived from an EMBL/GenBank/DDBJ whole genome shotgun (WGS) entry which is preliminary data.</text>
</comment>
<dbReference type="RefSeq" id="WP_188578608.1">
    <property type="nucleotide sequence ID" value="NZ_BMCT01000002.1"/>
</dbReference>
<evidence type="ECO:0000259" key="2">
    <source>
        <dbReference type="Pfam" id="PF00857"/>
    </source>
</evidence>
<gene>
    <name evidence="3" type="primary">rutB</name>
    <name evidence="3" type="ORF">GCM10007301_23470</name>
</gene>
<dbReference type="AlphaFoldDB" id="A0A917BZ95"/>
<dbReference type="Proteomes" id="UP000606044">
    <property type="component" value="Unassembled WGS sequence"/>
</dbReference>
<organism evidence="3 4">
    <name type="scientific">Azorhizobium oxalatiphilum</name>
    <dbReference type="NCBI Taxonomy" id="980631"/>
    <lineage>
        <taxon>Bacteria</taxon>
        <taxon>Pseudomonadati</taxon>
        <taxon>Pseudomonadota</taxon>
        <taxon>Alphaproteobacteria</taxon>
        <taxon>Hyphomicrobiales</taxon>
        <taxon>Xanthobacteraceae</taxon>
        <taxon>Azorhizobium</taxon>
    </lineage>
</organism>
<dbReference type="EMBL" id="BMCT01000002">
    <property type="protein sequence ID" value="GGF63002.1"/>
    <property type="molecule type" value="Genomic_DNA"/>
</dbReference>
<evidence type="ECO:0000313" key="4">
    <source>
        <dbReference type="Proteomes" id="UP000606044"/>
    </source>
</evidence>
<protein>
    <submittedName>
        <fullName evidence="3">Peroxyureidoacrylate/ureidoacrylate amidohydrolase RutB</fullName>
    </submittedName>
</protein>